<reference evidence="3 4" key="1">
    <citation type="submission" date="2019-12" db="EMBL/GenBank/DDBJ databases">
        <title>Genomic-based taxomic classification of the family Erythrobacteraceae.</title>
        <authorList>
            <person name="Xu L."/>
        </authorList>
    </citation>
    <scope>NUCLEOTIDE SEQUENCE [LARGE SCALE GENOMIC DNA]</scope>
    <source>
        <strain evidence="3 4">DSM 16225</strain>
    </source>
</reference>
<sequence length="102" mass="10554">MRAAYLMTALALSATPALAQEEEAQADAPSEVPAKCVAPQTVVPPFNNTPEAMEQSRVAATIVAGDSVCKGSALMPELSEIQHGPEEPVVPEEGAQEPSEPA</sequence>
<dbReference type="EMBL" id="WTYF01000004">
    <property type="protein sequence ID" value="MXO50191.1"/>
    <property type="molecule type" value="Genomic_DNA"/>
</dbReference>
<comment type="caution">
    <text evidence="3">The sequence shown here is derived from an EMBL/GenBank/DDBJ whole genome shotgun (WGS) entry which is preliminary data.</text>
</comment>
<evidence type="ECO:0000256" key="1">
    <source>
        <dbReference type="SAM" id="MobiDB-lite"/>
    </source>
</evidence>
<dbReference type="RefSeq" id="WP_160606649.1">
    <property type="nucleotide sequence ID" value="NZ_WTYF01000004.1"/>
</dbReference>
<feature type="region of interest" description="Disordered" evidence="1">
    <location>
        <begin position="78"/>
        <end position="102"/>
    </location>
</feature>
<dbReference type="AlphaFoldDB" id="A0A844XWE2"/>
<evidence type="ECO:0000313" key="4">
    <source>
        <dbReference type="Proteomes" id="UP000444185"/>
    </source>
</evidence>
<feature type="chain" id="PRO_5032327472" evidence="2">
    <location>
        <begin position="20"/>
        <end position="102"/>
    </location>
</feature>
<name>A0A844XWE2_9SPHN</name>
<organism evidence="3 4">
    <name type="scientific">Qipengyuania gaetbuli</name>
    <dbReference type="NCBI Taxonomy" id="266952"/>
    <lineage>
        <taxon>Bacteria</taxon>
        <taxon>Pseudomonadati</taxon>
        <taxon>Pseudomonadota</taxon>
        <taxon>Alphaproteobacteria</taxon>
        <taxon>Sphingomonadales</taxon>
        <taxon>Erythrobacteraceae</taxon>
        <taxon>Qipengyuania</taxon>
    </lineage>
</organism>
<feature type="signal peptide" evidence="2">
    <location>
        <begin position="1"/>
        <end position="19"/>
    </location>
</feature>
<dbReference type="Proteomes" id="UP000444185">
    <property type="component" value="Unassembled WGS sequence"/>
</dbReference>
<keyword evidence="4" id="KW-1185">Reference proteome</keyword>
<evidence type="ECO:0000256" key="2">
    <source>
        <dbReference type="SAM" id="SignalP"/>
    </source>
</evidence>
<accession>A0A844XWE2</accession>
<evidence type="ECO:0000313" key="3">
    <source>
        <dbReference type="EMBL" id="MXO50191.1"/>
    </source>
</evidence>
<gene>
    <name evidence="3" type="ORF">GRI42_02605</name>
</gene>
<keyword evidence="2" id="KW-0732">Signal</keyword>
<protein>
    <submittedName>
        <fullName evidence="3">Uncharacterized protein</fullName>
    </submittedName>
</protein>
<proteinExistence type="predicted"/>
<dbReference type="OrthoDB" id="7410936at2"/>